<keyword evidence="11" id="KW-1185">Reference proteome</keyword>
<feature type="transmembrane region" description="Helical" evidence="8">
    <location>
        <begin position="145"/>
        <end position="165"/>
    </location>
</feature>
<keyword evidence="5 8" id="KW-0472">Membrane</keyword>
<evidence type="ECO:0000256" key="1">
    <source>
        <dbReference type="ARBA" id="ARBA00004141"/>
    </source>
</evidence>
<evidence type="ECO:0000256" key="4">
    <source>
        <dbReference type="ARBA" id="ARBA00022989"/>
    </source>
</evidence>
<sequence>MDRFTVAGVLPQVQSYYKIGDSMAGLIQTIFISFFMIGSPISGYLGDRFNRKFIIIVGIAIWLVAVVASSFVPANLFWLFLLFRGIVGIGEASYSNICPSMISDMFTGSARSRMFMLFYFAVPVGSGLGFVVGSTVASYMGAWQWGIRLTAVAGIIALALLILIVDEPQRGAAEKSDDRLPSKSGSYWKDVKTLMRTPTFISCTWAYTTLIFVTGTLSWWEPTIIKHAVAWNQGLNDTELLPNYKKDQIGQIFGGITTVAGIIGVSAGTILSETLLKGQGIFRPLKTERAQPLVSGLGSLIAAPLLLLGFLFGHQDILILWVLLFFVVTFLSFNWSLNVDVLMSVVLPSMRSTAFSYFMLISHLFGDASGPYIIGAISDAIRGDVKTPKTQYISLVKASAVTVVLLCISAVLYFVTSVTLPKDQAKFRKQLGLTDCDRKETDSSSSSNEKLNRIYIDESEQV</sequence>
<evidence type="ECO:0000256" key="7">
    <source>
        <dbReference type="SAM" id="MobiDB-lite"/>
    </source>
</evidence>
<evidence type="ECO:0000256" key="6">
    <source>
        <dbReference type="ARBA" id="ARBA00024338"/>
    </source>
</evidence>
<keyword evidence="2" id="KW-0813">Transport</keyword>
<feature type="transmembrane region" description="Helical" evidence="8">
    <location>
        <begin position="398"/>
        <end position="420"/>
    </location>
</feature>
<dbReference type="InterPro" id="IPR020846">
    <property type="entry name" value="MFS_dom"/>
</dbReference>
<name>A0ABR1CI08_NECAM</name>
<dbReference type="PANTHER" id="PTHR23505:SF90">
    <property type="entry name" value="MAJOR FACILITATOR SUPERFAMILY (MFS) PROFILE DOMAIN-CONTAINING PROTEIN"/>
    <property type="match status" value="1"/>
</dbReference>
<comment type="subcellular location">
    <subcellularLocation>
        <location evidence="1">Membrane</location>
        <topology evidence="1">Multi-pass membrane protein</topology>
    </subcellularLocation>
</comment>
<keyword evidence="3 8" id="KW-0812">Transmembrane</keyword>
<dbReference type="InterPro" id="IPR044770">
    <property type="entry name" value="MFS_spinster-like"/>
</dbReference>
<feature type="transmembrane region" description="Helical" evidence="8">
    <location>
        <begin position="357"/>
        <end position="378"/>
    </location>
</feature>
<proteinExistence type="inferred from homology"/>
<feature type="region of interest" description="Disordered" evidence="7">
    <location>
        <begin position="437"/>
        <end position="462"/>
    </location>
</feature>
<organism evidence="10 11">
    <name type="scientific">Necator americanus</name>
    <name type="common">Human hookworm</name>
    <dbReference type="NCBI Taxonomy" id="51031"/>
    <lineage>
        <taxon>Eukaryota</taxon>
        <taxon>Metazoa</taxon>
        <taxon>Ecdysozoa</taxon>
        <taxon>Nematoda</taxon>
        <taxon>Chromadorea</taxon>
        <taxon>Rhabditida</taxon>
        <taxon>Rhabditina</taxon>
        <taxon>Rhabditomorpha</taxon>
        <taxon>Strongyloidea</taxon>
        <taxon>Ancylostomatidae</taxon>
        <taxon>Bunostominae</taxon>
        <taxon>Necator</taxon>
    </lineage>
</organism>
<feature type="transmembrane region" description="Helical" evidence="8">
    <location>
        <begin position="77"/>
        <end position="94"/>
    </location>
</feature>
<evidence type="ECO:0000259" key="9">
    <source>
        <dbReference type="PROSITE" id="PS50850"/>
    </source>
</evidence>
<keyword evidence="4 8" id="KW-1133">Transmembrane helix</keyword>
<comment type="similarity">
    <text evidence="6">Belongs to the major facilitator superfamily. Spinster (TC 2.A.1.49) family.</text>
</comment>
<feature type="domain" description="Major facilitator superfamily (MFS) profile" evidence="9">
    <location>
        <begin position="1"/>
        <end position="424"/>
    </location>
</feature>
<feature type="transmembrane region" description="Helical" evidence="8">
    <location>
        <begin position="25"/>
        <end position="46"/>
    </location>
</feature>
<evidence type="ECO:0000256" key="5">
    <source>
        <dbReference type="ARBA" id="ARBA00023136"/>
    </source>
</evidence>
<reference evidence="10 11" key="1">
    <citation type="submission" date="2023-08" db="EMBL/GenBank/DDBJ databases">
        <title>A Necator americanus chromosomal reference genome.</title>
        <authorList>
            <person name="Ilik V."/>
            <person name="Petrzelkova K.J."/>
            <person name="Pardy F."/>
            <person name="Fuh T."/>
            <person name="Niatou-Singa F.S."/>
            <person name="Gouil Q."/>
            <person name="Baker L."/>
            <person name="Ritchie M.E."/>
            <person name="Jex A.R."/>
            <person name="Gazzola D."/>
            <person name="Li H."/>
            <person name="Toshio Fujiwara R."/>
            <person name="Zhan B."/>
            <person name="Aroian R.V."/>
            <person name="Pafco B."/>
            <person name="Schwarz E.M."/>
        </authorList>
    </citation>
    <scope>NUCLEOTIDE SEQUENCE [LARGE SCALE GENOMIC DNA]</scope>
    <source>
        <strain evidence="10 11">Aroian</strain>
        <tissue evidence="10">Whole animal</tissue>
    </source>
</reference>
<evidence type="ECO:0000256" key="2">
    <source>
        <dbReference type="ARBA" id="ARBA00022448"/>
    </source>
</evidence>
<dbReference type="InterPro" id="IPR011701">
    <property type="entry name" value="MFS"/>
</dbReference>
<feature type="transmembrane region" description="Helical" evidence="8">
    <location>
        <begin position="318"/>
        <end position="337"/>
    </location>
</feature>
<feature type="transmembrane region" description="Helical" evidence="8">
    <location>
        <begin position="249"/>
        <end position="271"/>
    </location>
</feature>
<feature type="transmembrane region" description="Helical" evidence="8">
    <location>
        <begin position="53"/>
        <end position="71"/>
    </location>
</feature>
<dbReference type="Pfam" id="PF07690">
    <property type="entry name" value="MFS_1"/>
    <property type="match status" value="1"/>
</dbReference>
<evidence type="ECO:0000313" key="11">
    <source>
        <dbReference type="Proteomes" id="UP001303046"/>
    </source>
</evidence>
<accession>A0ABR1CI08</accession>
<dbReference type="Proteomes" id="UP001303046">
    <property type="component" value="Unassembled WGS sequence"/>
</dbReference>
<dbReference type="EMBL" id="JAVFWL010000002">
    <property type="protein sequence ID" value="KAK6737864.1"/>
    <property type="molecule type" value="Genomic_DNA"/>
</dbReference>
<feature type="transmembrane region" description="Helical" evidence="8">
    <location>
        <begin position="115"/>
        <end position="139"/>
    </location>
</feature>
<dbReference type="InterPro" id="IPR036259">
    <property type="entry name" value="MFS_trans_sf"/>
</dbReference>
<gene>
    <name evidence="10" type="primary">Necator_chrII.g7942</name>
    <name evidence="10" type="ORF">RB195_020148</name>
</gene>
<comment type="caution">
    <text evidence="10">The sequence shown here is derived from an EMBL/GenBank/DDBJ whole genome shotgun (WGS) entry which is preliminary data.</text>
</comment>
<dbReference type="SUPFAM" id="SSF103473">
    <property type="entry name" value="MFS general substrate transporter"/>
    <property type="match status" value="1"/>
</dbReference>
<feature type="transmembrane region" description="Helical" evidence="8">
    <location>
        <begin position="292"/>
        <end position="312"/>
    </location>
</feature>
<dbReference type="PANTHER" id="PTHR23505">
    <property type="entry name" value="SPINSTER"/>
    <property type="match status" value="1"/>
</dbReference>
<evidence type="ECO:0000313" key="10">
    <source>
        <dbReference type="EMBL" id="KAK6737864.1"/>
    </source>
</evidence>
<protein>
    <recommendedName>
        <fullName evidence="9">Major facilitator superfamily (MFS) profile domain-containing protein</fullName>
    </recommendedName>
</protein>
<dbReference type="CDD" id="cd17328">
    <property type="entry name" value="MFS_spinster_like"/>
    <property type="match status" value="1"/>
</dbReference>
<evidence type="ECO:0000256" key="3">
    <source>
        <dbReference type="ARBA" id="ARBA00022692"/>
    </source>
</evidence>
<dbReference type="PROSITE" id="PS50850">
    <property type="entry name" value="MFS"/>
    <property type="match status" value="1"/>
</dbReference>
<feature type="transmembrane region" description="Helical" evidence="8">
    <location>
        <begin position="199"/>
        <end position="220"/>
    </location>
</feature>
<dbReference type="Gene3D" id="1.20.1250.20">
    <property type="entry name" value="MFS general substrate transporter like domains"/>
    <property type="match status" value="1"/>
</dbReference>
<evidence type="ECO:0000256" key="8">
    <source>
        <dbReference type="SAM" id="Phobius"/>
    </source>
</evidence>